<proteinExistence type="predicted"/>
<evidence type="ECO:0000313" key="3">
    <source>
        <dbReference type="EMBL" id="KNC46228.1"/>
    </source>
</evidence>
<feature type="transmembrane region" description="Helical" evidence="2">
    <location>
        <begin position="92"/>
        <end position="111"/>
    </location>
</feature>
<reference evidence="3 4" key="1">
    <citation type="submission" date="2010-05" db="EMBL/GenBank/DDBJ databases">
        <title>The Genome Sequence of Thecamonas trahens ATCC 50062.</title>
        <authorList>
            <consortium name="The Broad Institute Genome Sequencing Platform"/>
            <person name="Russ C."/>
            <person name="Cuomo C."/>
            <person name="Shea T."/>
            <person name="Young S.K."/>
            <person name="Zeng Q."/>
            <person name="Koehrsen M."/>
            <person name="Haas B."/>
            <person name="Borodovsky M."/>
            <person name="Guigo R."/>
            <person name="Alvarado L."/>
            <person name="Berlin A."/>
            <person name="Bochicchio J."/>
            <person name="Borenstein D."/>
            <person name="Chapman S."/>
            <person name="Chen Z."/>
            <person name="Freedman E."/>
            <person name="Gellesch M."/>
            <person name="Goldberg J."/>
            <person name="Griggs A."/>
            <person name="Gujja S."/>
            <person name="Heilman E."/>
            <person name="Heiman D."/>
            <person name="Hepburn T."/>
            <person name="Howarth C."/>
            <person name="Jen D."/>
            <person name="Larson L."/>
            <person name="Mehta T."/>
            <person name="Park D."/>
            <person name="Pearson M."/>
            <person name="Roberts A."/>
            <person name="Saif S."/>
            <person name="Shenoy N."/>
            <person name="Sisk P."/>
            <person name="Stolte C."/>
            <person name="Sykes S."/>
            <person name="Thomson T."/>
            <person name="Walk T."/>
            <person name="White J."/>
            <person name="Yandava C."/>
            <person name="Burger G."/>
            <person name="Gray M.W."/>
            <person name="Holland P.W.H."/>
            <person name="King N."/>
            <person name="Lang F.B.F."/>
            <person name="Roger A.J."/>
            <person name="Ruiz-Trillo I."/>
            <person name="Lander E."/>
            <person name="Nusbaum C."/>
        </authorList>
    </citation>
    <scope>NUCLEOTIDE SEQUENCE [LARGE SCALE GENOMIC DNA]</scope>
    <source>
        <strain evidence="3 4">ATCC 50062</strain>
    </source>
</reference>
<feature type="compositionally biased region" description="Low complexity" evidence="1">
    <location>
        <begin position="300"/>
        <end position="317"/>
    </location>
</feature>
<evidence type="ECO:0008006" key="5">
    <source>
        <dbReference type="Google" id="ProtNLM"/>
    </source>
</evidence>
<dbReference type="RefSeq" id="XP_013760525.1">
    <property type="nucleotide sequence ID" value="XM_013905071.1"/>
</dbReference>
<keyword evidence="2" id="KW-0472">Membrane</keyword>
<feature type="transmembrane region" description="Helical" evidence="2">
    <location>
        <begin position="244"/>
        <end position="269"/>
    </location>
</feature>
<protein>
    <recommendedName>
        <fullName evidence="5">Transmembrane protein</fullName>
    </recommendedName>
</protein>
<feature type="compositionally biased region" description="Basic residues" evidence="1">
    <location>
        <begin position="318"/>
        <end position="329"/>
    </location>
</feature>
<sequence length="329" mass="35230">MRWERVALVLVVFSCGVYGLWKFFSIALALGVSLGGAWVLRAIYNMPGPSEEELAGKDEAFVRGQDFMARSILAGIAVVIVATSWAATSMGLRAWLGGAVLVIEIVAVFVAQHMLRKSDATSSSSREMSHKIGVVFVGVLLFSPPLLFWWSPEALAALASWAIFTMVASFPASSARLLAVGSGLVAIALYWILGLAPAATAAAWAVAWRLVCVYYAAEDELEVLLLQLRIPFWLLVGTTAGAPLAYYLISVQAVLTVLAAWVYAAAFLLGDFIPDNQSFVDFDELARKAPDADAGAKPNAPDGPAKPSSSKPSGQKKFAGKRGRFKKRS</sequence>
<feature type="transmembrane region" description="Helical" evidence="2">
    <location>
        <begin position="67"/>
        <end position="86"/>
    </location>
</feature>
<dbReference type="Proteomes" id="UP000054408">
    <property type="component" value="Unassembled WGS sequence"/>
</dbReference>
<dbReference type="EMBL" id="GL349442">
    <property type="protein sequence ID" value="KNC46228.1"/>
    <property type="molecule type" value="Genomic_DNA"/>
</dbReference>
<keyword evidence="2" id="KW-0812">Transmembrane</keyword>
<keyword evidence="2" id="KW-1133">Transmembrane helix</keyword>
<gene>
    <name evidence="3" type="ORF">AMSG_02679</name>
</gene>
<evidence type="ECO:0000256" key="2">
    <source>
        <dbReference type="SAM" id="Phobius"/>
    </source>
</evidence>
<evidence type="ECO:0000313" key="4">
    <source>
        <dbReference type="Proteomes" id="UP000054408"/>
    </source>
</evidence>
<feature type="transmembrane region" description="Helical" evidence="2">
    <location>
        <begin position="132"/>
        <end position="150"/>
    </location>
</feature>
<feature type="region of interest" description="Disordered" evidence="1">
    <location>
        <begin position="290"/>
        <end position="329"/>
    </location>
</feature>
<feature type="transmembrane region" description="Helical" evidence="2">
    <location>
        <begin position="156"/>
        <end position="178"/>
    </location>
</feature>
<organism evidence="3 4">
    <name type="scientific">Thecamonas trahens ATCC 50062</name>
    <dbReference type="NCBI Taxonomy" id="461836"/>
    <lineage>
        <taxon>Eukaryota</taxon>
        <taxon>Apusozoa</taxon>
        <taxon>Apusomonadida</taxon>
        <taxon>Apusomonadidae</taxon>
        <taxon>Thecamonas</taxon>
    </lineage>
</organism>
<dbReference type="GeneID" id="25562338"/>
<evidence type="ECO:0000256" key="1">
    <source>
        <dbReference type="SAM" id="MobiDB-lite"/>
    </source>
</evidence>
<dbReference type="AlphaFoldDB" id="A0A0L0D4J9"/>
<accession>A0A0L0D4J9</accession>
<name>A0A0L0D4J9_THETB</name>
<feature type="transmembrane region" description="Helical" evidence="2">
    <location>
        <begin position="20"/>
        <end position="40"/>
    </location>
</feature>
<keyword evidence="4" id="KW-1185">Reference proteome</keyword>
<feature type="transmembrane region" description="Helical" evidence="2">
    <location>
        <begin position="190"/>
        <end position="217"/>
    </location>
</feature>